<name>A0A9K3PW51_9STRA</name>
<feature type="compositionally biased region" description="Low complexity" evidence="2">
    <location>
        <begin position="167"/>
        <end position="176"/>
    </location>
</feature>
<dbReference type="GO" id="GO:0016829">
    <property type="term" value="F:lyase activity"/>
    <property type="evidence" value="ECO:0007669"/>
    <property type="project" value="UniProtKB-KW"/>
</dbReference>
<evidence type="ECO:0000256" key="2">
    <source>
        <dbReference type="SAM" id="MobiDB-lite"/>
    </source>
</evidence>
<feature type="compositionally biased region" description="Polar residues" evidence="2">
    <location>
        <begin position="128"/>
        <end position="149"/>
    </location>
</feature>
<feature type="domain" description="Alginate lyase" evidence="5">
    <location>
        <begin position="657"/>
        <end position="882"/>
    </location>
</feature>
<evidence type="ECO:0000259" key="4">
    <source>
        <dbReference type="Pfam" id="PF03016"/>
    </source>
</evidence>
<feature type="region of interest" description="Disordered" evidence="2">
    <location>
        <begin position="107"/>
        <end position="150"/>
    </location>
</feature>
<reference evidence="7" key="2">
    <citation type="submission" date="2021-04" db="EMBL/GenBank/DDBJ databases">
        <authorList>
            <person name="Podell S."/>
        </authorList>
    </citation>
    <scope>NUCLEOTIDE SEQUENCE</scope>
    <source>
        <strain evidence="7">Hildebrandi</strain>
    </source>
</reference>
<feature type="region of interest" description="Disordered" evidence="2">
    <location>
        <begin position="162"/>
        <end position="189"/>
    </location>
</feature>
<organism evidence="7 8">
    <name type="scientific">Nitzschia inconspicua</name>
    <dbReference type="NCBI Taxonomy" id="303405"/>
    <lineage>
        <taxon>Eukaryota</taxon>
        <taxon>Sar</taxon>
        <taxon>Stramenopiles</taxon>
        <taxon>Ochrophyta</taxon>
        <taxon>Bacillariophyta</taxon>
        <taxon>Bacillariophyceae</taxon>
        <taxon>Bacillariophycidae</taxon>
        <taxon>Bacillariales</taxon>
        <taxon>Bacillariaceae</taxon>
        <taxon>Nitzschia</taxon>
    </lineage>
</organism>
<keyword evidence="3" id="KW-1133">Transmembrane helix</keyword>
<reference evidence="7" key="1">
    <citation type="journal article" date="2021" name="Sci. Rep.">
        <title>Diploid genomic architecture of Nitzschia inconspicua, an elite biomass production diatom.</title>
        <authorList>
            <person name="Oliver A."/>
            <person name="Podell S."/>
            <person name="Pinowska A."/>
            <person name="Traller J.C."/>
            <person name="Smith S.R."/>
            <person name="McClure R."/>
            <person name="Beliaev A."/>
            <person name="Bohutskyi P."/>
            <person name="Hill E.A."/>
            <person name="Rabines A."/>
            <person name="Zheng H."/>
            <person name="Allen L.Z."/>
            <person name="Kuo A."/>
            <person name="Grigoriev I.V."/>
            <person name="Allen A.E."/>
            <person name="Hazlebeck D."/>
            <person name="Allen E.E."/>
        </authorList>
    </citation>
    <scope>NUCLEOTIDE SEQUENCE</scope>
    <source>
        <strain evidence="7">Hildebrandi</strain>
    </source>
</reference>
<feature type="region of interest" description="Disordered" evidence="2">
    <location>
        <begin position="1"/>
        <end position="23"/>
    </location>
</feature>
<keyword evidence="3" id="KW-0472">Membrane</keyword>
<dbReference type="Pfam" id="PF03016">
    <property type="entry name" value="Exostosin_GT47"/>
    <property type="match status" value="1"/>
</dbReference>
<comment type="similarity">
    <text evidence="1">Belongs to the glycosyltransferase 47 family.</text>
</comment>
<dbReference type="EMBL" id="JAGRRH010000033">
    <property type="protein sequence ID" value="KAG7339486.1"/>
    <property type="molecule type" value="Genomic_DNA"/>
</dbReference>
<evidence type="ECO:0000313" key="8">
    <source>
        <dbReference type="Proteomes" id="UP000693970"/>
    </source>
</evidence>
<feature type="compositionally biased region" description="Polar residues" evidence="2">
    <location>
        <begin position="107"/>
        <end position="117"/>
    </location>
</feature>
<evidence type="ECO:0000313" key="7">
    <source>
        <dbReference type="EMBL" id="KAG7359384.1"/>
    </source>
</evidence>
<dbReference type="PANTHER" id="PTHR11062:SF281">
    <property type="entry name" value="EXOSTOSIN-LIKE 2"/>
    <property type="match status" value="1"/>
</dbReference>
<dbReference type="PANTHER" id="PTHR11062">
    <property type="entry name" value="EXOSTOSIN HEPARAN SULFATE GLYCOSYLTRANSFERASE -RELATED"/>
    <property type="match status" value="1"/>
</dbReference>
<dbReference type="Proteomes" id="UP000693970">
    <property type="component" value="Unassembled WGS sequence"/>
</dbReference>
<gene>
    <name evidence="6" type="ORF">IV203_002539</name>
    <name evidence="7" type="ORF">IV203_034482</name>
</gene>
<sequence length="1415" mass="162991">MPSTTTSRHSYRSTAATASKRNRQQTINGQKYVSGWTVFTQGTCRSSSFSVWLTFIFVICMGLLQYEAWRRIHQLDGDNSIHGVFHLLTASKQAFVLSSKRETTTSKLTSFQSSLQEESAGKKREVTTADSFSSQNNAKSGQQENSASLGANEKLRNVALSASNDASTDSENTGDSNNDDDGTDDNTGSSMAITAFSNYSESSYYKLGLARAIGNALPPRHDANQTLRNLEFILKYEPDFEQVHKHWVFNRIVDRKLLRRLLNLLKLYNQTSYTIIPFVLEEYAKKQYEFRKGHQWDELDMIHNKVFYSDEWLDVERAGYYDRIQDHKNLYVTNQNNARNVAMEWYMLPNGTVPDVDYVLPWDGNCFLTHAAFVKLQQDLILWNSDPVAAYNKTSSGTLWSYTNPKSSSLLKQPIKYFYTPMDRLLVGNEVLLDPNYIPTLKEEPQLVFHRTAVGRFDPTLRYGKKNKVEMLLRLRIKGPWDKSVNKSKKPPSTFSDWIGPPPPAGWVTRLFSGKPHLEEKNKSYRRGKARTDGMTRMLQRLDLRVAAKVHGWNASTWMFYDRGILAKEAEFWMKTQQHNGTHHNGTSPSADSKRSLHNLIQNLIAHADHALHAGPWSVTDKEPCGCGKYNDCHDYYSVIGHNATSVNTATNLPMCNNDAVRYDRSRLEAFQYNTTILALAYTITRQRSYVEKAAENIVTWFVNPKTRMNPRLGVEWRSKTNKSFITKYGVIEFKDVYYFLDALRIVEESGVLTRKQSDSVKLWFRAYLDWLLVSKDKESRRGGLEAYYDPDHHGLFHDIQVISVASYVGNLTIALTTMHESVSRLLTQLSRKGKLFKELHFSDCEHWQAFTLQGWFTLARMARKAGVNLWNKLRAASDKELGTTEQQSALCRAAKYAIPLLRHRSICKENEANKVEDVSRWFPLYLEVQHHCPNVAMNHPNFLWPDWWPLDSSLKSSLGDAYQLNPLHPQRTAIAPFWNLGLYEYHNSLVEETTADAFPVTLPNNTIRDLSALSCHYKGYLNGTFSHPRIYVYDVLSSYHECLSNHNGTLEWYKYSYKHGGEVWWLEQVLSSPWRTFDKDSADLFVIPLLPGFVLFKNVCQKESLETLRWIQSQAMEKEFKGMTHPFHNHVLLTTHYLAQKVTAMEWCPQCIHLHQENSFDAPSRNSPDVLTLSAPMFPQLYHDPGHPTSQTTGLTPSITHHLRTQSIEEFIKSRRRAFYFAGQADRRKAYRGRRQVQRVWARLNQKVGVSHNEEDFVFIITRKDPKFTKGNTTVTLPPDFNFTRDVSTTRFGYQGRGDNPTSSRLYEWIDVGSIPVIVIDDAWLPGRHIPWKEFCIFIPESLSDDELETEFRRLAYEFPMDELERRRRRLQELAPSILWSAEGSVVAEVLLVDAWEAFQKERAIPSSDVTKVS</sequence>
<keyword evidence="7" id="KW-0456">Lyase</keyword>
<proteinExistence type="inferred from homology"/>
<dbReference type="InterPro" id="IPR004263">
    <property type="entry name" value="Exostosin"/>
</dbReference>
<dbReference type="GO" id="GO:0016757">
    <property type="term" value="F:glycosyltransferase activity"/>
    <property type="evidence" value="ECO:0007669"/>
    <property type="project" value="InterPro"/>
</dbReference>
<dbReference type="InterPro" id="IPR008397">
    <property type="entry name" value="Alginate_lyase_dom"/>
</dbReference>
<protein>
    <submittedName>
        <fullName evidence="7">Alginate lyase-domain containing protein</fullName>
    </submittedName>
</protein>
<dbReference type="InterPro" id="IPR040911">
    <property type="entry name" value="Exostosin_GT47"/>
</dbReference>
<evidence type="ECO:0000313" key="6">
    <source>
        <dbReference type="EMBL" id="KAG7339486.1"/>
    </source>
</evidence>
<dbReference type="Pfam" id="PF05426">
    <property type="entry name" value="Alginate_lyase"/>
    <property type="match status" value="1"/>
</dbReference>
<evidence type="ECO:0000256" key="3">
    <source>
        <dbReference type="SAM" id="Phobius"/>
    </source>
</evidence>
<evidence type="ECO:0000256" key="1">
    <source>
        <dbReference type="ARBA" id="ARBA00010271"/>
    </source>
</evidence>
<accession>A0A9K3PW51</accession>
<dbReference type="OrthoDB" id="46714at2759"/>
<feature type="domain" description="Exostosin GT47" evidence="4">
    <location>
        <begin position="1029"/>
        <end position="1343"/>
    </location>
</feature>
<comment type="caution">
    <text evidence="7">The sequence shown here is derived from an EMBL/GenBank/DDBJ whole genome shotgun (WGS) entry which is preliminary data.</text>
</comment>
<keyword evidence="8" id="KW-1185">Reference proteome</keyword>
<dbReference type="EMBL" id="JAGRRH010000013">
    <property type="protein sequence ID" value="KAG7359384.1"/>
    <property type="molecule type" value="Genomic_DNA"/>
</dbReference>
<feature type="compositionally biased region" description="Low complexity" evidence="2">
    <location>
        <begin position="1"/>
        <end position="19"/>
    </location>
</feature>
<feature type="transmembrane region" description="Helical" evidence="3">
    <location>
        <begin position="49"/>
        <end position="66"/>
    </location>
</feature>
<keyword evidence="3" id="KW-0812">Transmembrane</keyword>
<evidence type="ECO:0000259" key="5">
    <source>
        <dbReference type="Pfam" id="PF05426"/>
    </source>
</evidence>